<dbReference type="Proteomes" id="UP000032024">
    <property type="component" value="Chromosome"/>
</dbReference>
<evidence type="ECO:0000313" key="2">
    <source>
        <dbReference type="EMBL" id="AJO21965.1"/>
    </source>
</evidence>
<dbReference type="AlphaFoldDB" id="A0AAN0T552"/>
<organism evidence="2 3">
    <name type="scientific">Heyndrickxia coagulans</name>
    <name type="common">Weizmannia coagulans</name>
    <dbReference type="NCBI Taxonomy" id="1398"/>
    <lineage>
        <taxon>Bacteria</taxon>
        <taxon>Bacillati</taxon>
        <taxon>Bacillota</taxon>
        <taxon>Bacilli</taxon>
        <taxon>Bacillales</taxon>
        <taxon>Bacillaceae</taxon>
        <taxon>Heyndrickxia</taxon>
    </lineage>
</organism>
<protein>
    <submittedName>
        <fullName evidence="2">Uncharacterized protein</fullName>
    </submittedName>
</protein>
<proteinExistence type="predicted"/>
<keyword evidence="3" id="KW-1185">Reference proteome</keyword>
<reference evidence="3" key="1">
    <citation type="submission" date="2015-01" db="EMBL/GenBank/DDBJ databases">
        <title>Comparative genome analysis of Bacillus coagulans HM-08, Clostridium butyricum HM-68, Bacillus subtilis HM-66 and Bacillus paralicheniformis BL-09.</title>
        <authorList>
            <person name="Zhang H."/>
        </authorList>
    </citation>
    <scope>NUCLEOTIDE SEQUENCE [LARGE SCALE GENOMIC DNA]</scope>
    <source>
        <strain evidence="3">HM-08</strain>
    </source>
</reference>
<name>A0AAN0T552_HEYCO</name>
<accession>A0AAN0T552</accession>
<evidence type="ECO:0000313" key="3">
    <source>
        <dbReference type="Proteomes" id="UP000032024"/>
    </source>
</evidence>
<feature type="region of interest" description="Disordered" evidence="1">
    <location>
        <begin position="1"/>
        <end position="20"/>
    </location>
</feature>
<gene>
    <name evidence="2" type="ORF">SB48_HM08orf01802</name>
</gene>
<evidence type="ECO:0000256" key="1">
    <source>
        <dbReference type="SAM" id="MobiDB-lite"/>
    </source>
</evidence>
<feature type="compositionally biased region" description="Polar residues" evidence="1">
    <location>
        <begin position="1"/>
        <end position="11"/>
    </location>
</feature>
<dbReference type="EMBL" id="CP010525">
    <property type="protein sequence ID" value="AJO21965.1"/>
    <property type="molecule type" value="Genomic_DNA"/>
</dbReference>
<sequence length="44" mass="4953">MKLSKGQNTLHPSPKCPFESAKRTKGAASWLEMSYLGLGERIRF</sequence>